<reference evidence="3 4" key="1">
    <citation type="submission" date="2016-04" db="EMBL/GenBank/DDBJ databases">
        <title>Complete genome sequence of Dietzia lutea YIM 80766T, a strain isolated from desert soil in Egypt.</title>
        <authorList>
            <person name="Zhao J."/>
            <person name="Hu B."/>
            <person name="Geng S."/>
            <person name="Nie Y."/>
            <person name="Tang Y."/>
        </authorList>
    </citation>
    <scope>NUCLEOTIDE SEQUENCE [LARGE SCALE GENOMIC DNA]</scope>
    <source>
        <strain evidence="3 4">YIM 80766</strain>
    </source>
</reference>
<proteinExistence type="predicted"/>
<dbReference type="AlphaFoldDB" id="A0A2S1RAS5"/>
<keyword evidence="4" id="KW-1185">Reference proteome</keyword>
<organism evidence="3 4">
    <name type="scientific">Dietzia lutea</name>
    <dbReference type="NCBI Taxonomy" id="546160"/>
    <lineage>
        <taxon>Bacteria</taxon>
        <taxon>Bacillati</taxon>
        <taxon>Actinomycetota</taxon>
        <taxon>Actinomycetes</taxon>
        <taxon>Mycobacteriales</taxon>
        <taxon>Dietziaceae</taxon>
        <taxon>Dietzia</taxon>
    </lineage>
</organism>
<feature type="region of interest" description="Disordered" evidence="1">
    <location>
        <begin position="166"/>
        <end position="189"/>
    </location>
</feature>
<dbReference type="SMART" id="SM00858">
    <property type="entry name" value="SAF"/>
    <property type="match status" value="1"/>
</dbReference>
<evidence type="ECO:0000313" key="4">
    <source>
        <dbReference type="Proteomes" id="UP000244928"/>
    </source>
</evidence>
<dbReference type="KEGG" id="dlu:A6035_15700"/>
<evidence type="ECO:0000313" key="3">
    <source>
        <dbReference type="EMBL" id="AWH93388.1"/>
    </source>
</evidence>
<feature type="domain" description="SAF" evidence="2">
    <location>
        <begin position="36"/>
        <end position="100"/>
    </location>
</feature>
<sequence length="242" mass="24266">MIAAVAAAVLAVLGGVLLITYVNNADERALAGMEPVSVLVATAPIPQGTPAEGIAPIVTAEEIPSSGVGPGAVRSLAELSGLVAATDIQAGEQLLAGRFATPLEMQEFGGIPVPDGLHQVTLPLDSARVVGGTVTPGDLVGVFISVGEQTHLTLDKILVTRVQGGLSPSAGSNGDEESTAASDDPAAAPVHDGGAMVTLAVNARDAETIIFAAENGSIWLSIVHPDASTDGTRIVDPGNAYR</sequence>
<dbReference type="InterPro" id="IPR013974">
    <property type="entry name" value="SAF"/>
</dbReference>
<dbReference type="Pfam" id="PF16976">
    <property type="entry name" value="RcpC"/>
    <property type="match status" value="1"/>
</dbReference>
<protein>
    <recommendedName>
        <fullName evidence="2">SAF domain-containing protein</fullName>
    </recommendedName>
</protein>
<dbReference type="CDD" id="cd11614">
    <property type="entry name" value="SAF_CpaB_FlgA_like"/>
    <property type="match status" value="1"/>
</dbReference>
<name>A0A2S1RAS5_9ACTN</name>
<gene>
    <name evidence="3" type="ORF">A6035_15700</name>
</gene>
<evidence type="ECO:0000259" key="2">
    <source>
        <dbReference type="SMART" id="SM00858"/>
    </source>
</evidence>
<dbReference type="EMBL" id="CP015449">
    <property type="protein sequence ID" value="AWH93388.1"/>
    <property type="molecule type" value="Genomic_DNA"/>
</dbReference>
<feature type="compositionally biased region" description="Low complexity" evidence="1">
    <location>
        <begin position="179"/>
        <end position="189"/>
    </location>
</feature>
<dbReference type="Proteomes" id="UP000244928">
    <property type="component" value="Chromosome"/>
</dbReference>
<evidence type="ECO:0000256" key="1">
    <source>
        <dbReference type="SAM" id="MobiDB-lite"/>
    </source>
</evidence>
<dbReference type="InterPro" id="IPR031571">
    <property type="entry name" value="RcpC_dom"/>
</dbReference>
<accession>A0A2S1RAS5</accession>